<evidence type="ECO:0000313" key="4">
    <source>
        <dbReference type="EMBL" id="MER7187942.1"/>
    </source>
</evidence>
<comment type="caution">
    <text evidence="4">The sequence shown here is derived from an EMBL/GenBank/DDBJ whole genome shotgun (WGS) entry which is preliminary data.</text>
</comment>
<dbReference type="InterPro" id="IPR034660">
    <property type="entry name" value="DinB/YfiT-like"/>
</dbReference>
<dbReference type="Pfam" id="PF11716">
    <property type="entry name" value="MDMPI_N"/>
    <property type="match status" value="1"/>
</dbReference>
<dbReference type="InterPro" id="IPR024344">
    <property type="entry name" value="MDMPI_metal-binding"/>
</dbReference>
<evidence type="ECO:0000313" key="5">
    <source>
        <dbReference type="Proteomes" id="UP001474181"/>
    </source>
</evidence>
<reference evidence="4 5" key="1">
    <citation type="submission" date="2024-06" db="EMBL/GenBank/DDBJ databases">
        <title>The Natural Products Discovery Center: Release of the First 8490 Sequenced Strains for Exploring Actinobacteria Biosynthetic Diversity.</title>
        <authorList>
            <person name="Kalkreuter E."/>
            <person name="Kautsar S.A."/>
            <person name="Yang D."/>
            <person name="Bader C.D."/>
            <person name="Teijaro C.N."/>
            <person name="Fluegel L."/>
            <person name="Davis C.M."/>
            <person name="Simpson J.R."/>
            <person name="Lauterbach L."/>
            <person name="Steele A.D."/>
            <person name="Gui C."/>
            <person name="Meng S."/>
            <person name="Li G."/>
            <person name="Viehrig K."/>
            <person name="Ye F."/>
            <person name="Su P."/>
            <person name="Kiefer A.F."/>
            <person name="Nichols A."/>
            <person name="Cepeda A.J."/>
            <person name="Yan W."/>
            <person name="Fan B."/>
            <person name="Jiang Y."/>
            <person name="Adhikari A."/>
            <person name="Zheng C.-J."/>
            <person name="Schuster L."/>
            <person name="Cowan T.M."/>
            <person name="Smanski M.J."/>
            <person name="Chevrette M.G."/>
            <person name="De Carvalho L.P.S."/>
            <person name="Shen B."/>
        </authorList>
    </citation>
    <scope>NUCLEOTIDE SEQUENCE [LARGE SCALE GENOMIC DNA]</scope>
    <source>
        <strain evidence="4 5">NPDC000234</strain>
    </source>
</reference>
<name>A0ABV1XG80_9ACTN</name>
<dbReference type="GO" id="GO:0016853">
    <property type="term" value="F:isomerase activity"/>
    <property type="evidence" value="ECO:0007669"/>
    <property type="project" value="UniProtKB-KW"/>
</dbReference>
<dbReference type="EMBL" id="JBEPEK010000973">
    <property type="protein sequence ID" value="MER7187942.1"/>
    <property type="molecule type" value="Genomic_DNA"/>
</dbReference>
<organism evidence="4 5">
    <name type="scientific">Streptomyces hyaluromycini</name>
    <dbReference type="NCBI Taxonomy" id="1377993"/>
    <lineage>
        <taxon>Bacteria</taxon>
        <taxon>Bacillati</taxon>
        <taxon>Actinomycetota</taxon>
        <taxon>Actinomycetes</taxon>
        <taxon>Kitasatosporales</taxon>
        <taxon>Streptomycetaceae</taxon>
        <taxon>Streptomyces</taxon>
    </lineage>
</organism>
<dbReference type="PANTHER" id="PTHR40758">
    <property type="entry name" value="CONSERVED PROTEIN"/>
    <property type="match status" value="1"/>
</dbReference>
<dbReference type="SUPFAM" id="SSF109854">
    <property type="entry name" value="DinB/YfiT-like putative metalloenzymes"/>
    <property type="match status" value="1"/>
</dbReference>
<dbReference type="InterPro" id="IPR010872">
    <property type="entry name" value="MDMPI_C-term_domain"/>
</dbReference>
<protein>
    <submittedName>
        <fullName evidence="4">Maleylpyruvate isomerase family mycothiol-dependent enzyme</fullName>
    </submittedName>
</protein>
<feature type="region of interest" description="Disordered" evidence="1">
    <location>
        <begin position="195"/>
        <end position="218"/>
    </location>
</feature>
<dbReference type="InterPro" id="IPR017517">
    <property type="entry name" value="Maleyloyr_isom"/>
</dbReference>
<dbReference type="NCBIfam" id="TIGR03083">
    <property type="entry name" value="maleylpyruvate isomerase family mycothiol-dependent enzyme"/>
    <property type="match status" value="1"/>
</dbReference>
<feature type="domain" description="MDMPI C-terminal" evidence="2">
    <location>
        <begin position="145"/>
        <end position="246"/>
    </location>
</feature>
<proteinExistence type="predicted"/>
<dbReference type="PANTHER" id="PTHR40758:SF1">
    <property type="entry name" value="CONSERVED PROTEIN"/>
    <property type="match status" value="1"/>
</dbReference>
<keyword evidence="5" id="KW-1185">Reference proteome</keyword>
<dbReference type="Proteomes" id="UP001474181">
    <property type="component" value="Unassembled WGS sequence"/>
</dbReference>
<dbReference type="RefSeq" id="WP_350792690.1">
    <property type="nucleotide sequence ID" value="NZ_JBEPEK010000973.1"/>
</dbReference>
<gene>
    <name evidence="4" type="ORF">ABT404_52260</name>
</gene>
<evidence type="ECO:0000256" key="1">
    <source>
        <dbReference type="SAM" id="MobiDB-lite"/>
    </source>
</evidence>
<keyword evidence="4" id="KW-0413">Isomerase</keyword>
<accession>A0ABV1XG80</accession>
<dbReference type="Pfam" id="PF07398">
    <property type="entry name" value="MDMPI_C"/>
    <property type="match status" value="1"/>
</dbReference>
<sequence length="254" mass="27752">MKTAEFLEILDREGRLLAAAALETGLDAPVPTCPDWRVRDLLRHTGTVHRWAAGVVADAETSPRAFPDPPDIDDTELVTWYREGHRRLVDTLDGAPQDMTCWTFHPAPVSSPLAFWLRRQAHETTVHRYDAEAARGGPASPVGTDLAVDGIDELLRGFHARARSRVRSEHPRVLRVRTVDADGVWTVRLSARPPVTELGAPHGGAPHTDAPDGATAELSGPADQLYLALWNRMPVPTVTGDPELADLWLANSGI</sequence>
<evidence type="ECO:0000259" key="2">
    <source>
        <dbReference type="Pfam" id="PF07398"/>
    </source>
</evidence>
<evidence type="ECO:0000259" key="3">
    <source>
        <dbReference type="Pfam" id="PF11716"/>
    </source>
</evidence>
<feature type="domain" description="Mycothiol-dependent maleylpyruvate isomerase metal-binding" evidence="3">
    <location>
        <begin position="12"/>
        <end position="131"/>
    </location>
</feature>